<evidence type="ECO:0000313" key="2">
    <source>
        <dbReference type="Proteomes" id="UP000366065"/>
    </source>
</evidence>
<gene>
    <name evidence="1" type="ORF">PCA20602_04996</name>
</gene>
<proteinExistence type="predicted"/>
<dbReference type="Proteomes" id="UP000366065">
    <property type="component" value="Unassembled WGS sequence"/>
</dbReference>
<keyword evidence="2" id="KW-1185">Reference proteome</keyword>
<organism evidence="1 2">
    <name type="scientific">Pandoraea capi</name>
    <dbReference type="NCBI Taxonomy" id="2508286"/>
    <lineage>
        <taxon>Bacteria</taxon>
        <taxon>Pseudomonadati</taxon>
        <taxon>Pseudomonadota</taxon>
        <taxon>Betaproteobacteria</taxon>
        <taxon>Burkholderiales</taxon>
        <taxon>Burkholderiaceae</taxon>
        <taxon>Pandoraea</taxon>
    </lineage>
</organism>
<accession>A0ABY6WC58</accession>
<comment type="caution">
    <text evidence="1">The sequence shown here is derived from an EMBL/GenBank/DDBJ whole genome shotgun (WGS) entry which is preliminary data.</text>
</comment>
<evidence type="ECO:0000313" key="1">
    <source>
        <dbReference type="EMBL" id="VVE55163.1"/>
    </source>
</evidence>
<evidence type="ECO:0008006" key="3">
    <source>
        <dbReference type="Google" id="ProtNLM"/>
    </source>
</evidence>
<name>A0ABY6WC58_9BURK</name>
<dbReference type="EMBL" id="CABPRV010000017">
    <property type="protein sequence ID" value="VVE55163.1"/>
    <property type="molecule type" value="Genomic_DNA"/>
</dbReference>
<protein>
    <recommendedName>
        <fullName evidence="3">Transposase</fullName>
    </recommendedName>
</protein>
<sequence>MVCADGAHWRSPASGDADSAYNFTQTLRSSV</sequence>
<reference evidence="1 2" key="1">
    <citation type="submission" date="2019-08" db="EMBL/GenBank/DDBJ databases">
        <authorList>
            <person name="Peeters C."/>
        </authorList>
    </citation>
    <scope>NUCLEOTIDE SEQUENCE [LARGE SCALE GENOMIC DNA]</scope>
    <source>
        <strain evidence="1 2">LMG 20602</strain>
    </source>
</reference>